<dbReference type="Pfam" id="PF09297">
    <property type="entry name" value="Zn_ribbon_NUD"/>
    <property type="match status" value="1"/>
</dbReference>
<dbReference type="PANTHER" id="PTHR42904:SF6">
    <property type="entry name" value="NAD-CAPPED RNA HYDROLASE NUDT12"/>
    <property type="match status" value="1"/>
</dbReference>
<evidence type="ECO:0000256" key="2">
    <source>
        <dbReference type="ARBA" id="ARBA00001947"/>
    </source>
</evidence>
<dbReference type="InterPro" id="IPR020084">
    <property type="entry name" value="NUDIX_hydrolase_CS"/>
</dbReference>
<dbReference type="GO" id="GO:0035529">
    <property type="term" value="F:NADH pyrophosphatase activity"/>
    <property type="evidence" value="ECO:0007669"/>
    <property type="project" value="TreeGrafter"/>
</dbReference>
<evidence type="ECO:0000256" key="6">
    <source>
        <dbReference type="ARBA" id="ARBA00022801"/>
    </source>
</evidence>
<reference evidence="11" key="1">
    <citation type="submission" date="2023-03" db="EMBL/GenBank/DDBJ databases">
        <title>Andean soil-derived lignocellulolytic bacterial consortium as a source of novel taxa and putative plastic-active enzymes.</title>
        <authorList>
            <person name="Diaz-Garcia L."/>
            <person name="Chuvochina M."/>
            <person name="Feuerriegel G."/>
            <person name="Bunk B."/>
            <person name="Sproer C."/>
            <person name="Streit W.R."/>
            <person name="Rodriguez L.M."/>
            <person name="Overmann J."/>
            <person name="Jimenez D.J."/>
        </authorList>
    </citation>
    <scope>NUCLEOTIDE SEQUENCE</scope>
    <source>
        <strain evidence="11">MAG 4610</strain>
    </source>
</reference>
<organism evidence="11 12">
    <name type="scientific">Candidatus Microbacterium phytovorans</name>
    <dbReference type="NCBI Taxonomy" id="3121374"/>
    <lineage>
        <taxon>Bacteria</taxon>
        <taxon>Bacillati</taxon>
        <taxon>Actinomycetota</taxon>
        <taxon>Actinomycetes</taxon>
        <taxon>Micrococcales</taxon>
        <taxon>Microbacteriaceae</taxon>
        <taxon>Microbacterium</taxon>
    </lineage>
</organism>
<dbReference type="GO" id="GO:0006742">
    <property type="term" value="P:NADP+ catabolic process"/>
    <property type="evidence" value="ECO:0007669"/>
    <property type="project" value="TreeGrafter"/>
</dbReference>
<dbReference type="InterPro" id="IPR050241">
    <property type="entry name" value="NAD-cap_RNA_hydrolase_NudC"/>
</dbReference>
<gene>
    <name evidence="11" type="primary">nudC</name>
    <name evidence="11" type="ORF">P0Y48_05600</name>
</gene>
<dbReference type="InterPro" id="IPR000086">
    <property type="entry name" value="NUDIX_hydrolase_dom"/>
</dbReference>
<evidence type="ECO:0000313" key="11">
    <source>
        <dbReference type="EMBL" id="WEK14677.1"/>
    </source>
</evidence>
<dbReference type="PANTHER" id="PTHR42904">
    <property type="entry name" value="NUDIX HYDROLASE, NUDC SUBFAMILY"/>
    <property type="match status" value="1"/>
</dbReference>
<dbReference type="GO" id="GO:0005829">
    <property type="term" value="C:cytosol"/>
    <property type="evidence" value="ECO:0007669"/>
    <property type="project" value="TreeGrafter"/>
</dbReference>
<evidence type="ECO:0000256" key="9">
    <source>
        <dbReference type="ARBA" id="ARBA00023679"/>
    </source>
</evidence>
<protein>
    <recommendedName>
        <fullName evidence="4">NAD(+) diphosphatase</fullName>
        <ecNumber evidence="4">3.6.1.22</ecNumber>
    </recommendedName>
</protein>
<dbReference type="InterPro" id="IPR015797">
    <property type="entry name" value="NUDIX_hydrolase-like_dom_sf"/>
</dbReference>
<comment type="catalytic activity">
    <reaction evidence="9">
        <text>a 5'-end NAD(+)-phospho-ribonucleoside in mRNA + H2O = a 5'-end phospho-adenosine-phospho-ribonucleoside in mRNA + beta-nicotinamide D-ribonucleotide + 2 H(+)</text>
        <dbReference type="Rhea" id="RHEA:60876"/>
        <dbReference type="Rhea" id="RHEA-COMP:15698"/>
        <dbReference type="Rhea" id="RHEA-COMP:15719"/>
        <dbReference type="ChEBI" id="CHEBI:14649"/>
        <dbReference type="ChEBI" id="CHEBI:15377"/>
        <dbReference type="ChEBI" id="CHEBI:15378"/>
        <dbReference type="ChEBI" id="CHEBI:144029"/>
        <dbReference type="ChEBI" id="CHEBI:144051"/>
    </reaction>
    <physiologicalReaction direction="left-to-right" evidence="9">
        <dbReference type="Rhea" id="RHEA:60877"/>
    </physiologicalReaction>
</comment>
<accession>A0AAJ6B4R1</accession>
<dbReference type="InterPro" id="IPR049734">
    <property type="entry name" value="NudC-like_C"/>
</dbReference>
<keyword evidence="7" id="KW-0460">Magnesium</keyword>
<dbReference type="InterPro" id="IPR015375">
    <property type="entry name" value="NADH_PPase-like_N"/>
</dbReference>
<evidence type="ECO:0000256" key="4">
    <source>
        <dbReference type="ARBA" id="ARBA00012381"/>
    </source>
</evidence>
<dbReference type="Pfam" id="PF00293">
    <property type="entry name" value="NUDIX"/>
    <property type="match status" value="1"/>
</dbReference>
<dbReference type="Gene3D" id="3.90.79.10">
    <property type="entry name" value="Nucleoside Triphosphate Pyrophosphohydrolase"/>
    <property type="match status" value="1"/>
</dbReference>
<keyword evidence="5" id="KW-0479">Metal-binding</keyword>
<sequence>MSPKDTPHTPPLARASHDRAADERLVSDLVAKLRKDSASRVLVVWGDQAPLAPTGSLAFVAPDAVRGEAAWAFLGRDAGGAALLVAAFDADAEAPVPTPEWGALRAVGGDLPPEEASVFVNALALGRWLLDSRYCPRCGGITELRAAGWSRRCTVCGREHFPRTDPAVIVAVTDASGDRLLLGKNARWAQRNVYSAFAGFVEAGESLESAIVREIAEESGVVVRGIRYRGSQAWPYPRSLMLGFHAVADDPDAARADGEEIVDVRWFTRAELRAAFDGAGDVQLPGAASIAHRLIRDWIDADEDRP</sequence>
<dbReference type="PROSITE" id="PS51462">
    <property type="entry name" value="NUDIX"/>
    <property type="match status" value="1"/>
</dbReference>
<evidence type="ECO:0000313" key="12">
    <source>
        <dbReference type="Proteomes" id="UP001213972"/>
    </source>
</evidence>
<dbReference type="InterPro" id="IPR015376">
    <property type="entry name" value="Znr_NADH_PPase"/>
</dbReference>
<dbReference type="CDD" id="cd03429">
    <property type="entry name" value="NUDIX_NADH_pyrophosphatase_Nudt13"/>
    <property type="match status" value="1"/>
</dbReference>
<dbReference type="EC" id="3.6.1.22" evidence="4"/>
<keyword evidence="8" id="KW-0520">NAD</keyword>
<evidence type="ECO:0000256" key="7">
    <source>
        <dbReference type="ARBA" id="ARBA00022842"/>
    </source>
</evidence>
<evidence type="ECO:0000259" key="10">
    <source>
        <dbReference type="PROSITE" id="PS51462"/>
    </source>
</evidence>
<comment type="cofactor">
    <cofactor evidence="1">
        <name>Mg(2+)</name>
        <dbReference type="ChEBI" id="CHEBI:18420"/>
    </cofactor>
</comment>
<comment type="cofactor">
    <cofactor evidence="2">
        <name>Zn(2+)</name>
        <dbReference type="ChEBI" id="CHEBI:29105"/>
    </cofactor>
</comment>
<dbReference type="Gene3D" id="3.90.79.20">
    <property type="match status" value="1"/>
</dbReference>
<dbReference type="AlphaFoldDB" id="A0AAJ6B4R1"/>
<evidence type="ECO:0000256" key="8">
    <source>
        <dbReference type="ARBA" id="ARBA00023027"/>
    </source>
</evidence>
<feature type="domain" description="Nudix hydrolase" evidence="10">
    <location>
        <begin position="162"/>
        <end position="289"/>
    </location>
</feature>
<name>A0AAJ6B4R1_9MICO</name>
<dbReference type="Proteomes" id="UP001213972">
    <property type="component" value="Chromosome"/>
</dbReference>
<dbReference type="GO" id="GO:0019677">
    <property type="term" value="P:NAD+ catabolic process"/>
    <property type="evidence" value="ECO:0007669"/>
    <property type="project" value="TreeGrafter"/>
</dbReference>
<dbReference type="SUPFAM" id="SSF55811">
    <property type="entry name" value="Nudix"/>
    <property type="match status" value="1"/>
</dbReference>
<proteinExistence type="inferred from homology"/>
<dbReference type="PROSITE" id="PS00893">
    <property type="entry name" value="NUDIX_BOX"/>
    <property type="match status" value="1"/>
</dbReference>
<dbReference type="EMBL" id="CP119321">
    <property type="protein sequence ID" value="WEK14677.1"/>
    <property type="molecule type" value="Genomic_DNA"/>
</dbReference>
<evidence type="ECO:0000256" key="3">
    <source>
        <dbReference type="ARBA" id="ARBA00009595"/>
    </source>
</evidence>
<dbReference type="Pfam" id="PF09296">
    <property type="entry name" value="NUDIX-like"/>
    <property type="match status" value="1"/>
</dbReference>
<dbReference type="GO" id="GO:0046872">
    <property type="term" value="F:metal ion binding"/>
    <property type="evidence" value="ECO:0007669"/>
    <property type="project" value="UniProtKB-KW"/>
</dbReference>
<evidence type="ECO:0000256" key="5">
    <source>
        <dbReference type="ARBA" id="ARBA00022723"/>
    </source>
</evidence>
<dbReference type="NCBIfam" id="NF001299">
    <property type="entry name" value="PRK00241.1"/>
    <property type="match status" value="1"/>
</dbReference>
<evidence type="ECO:0000256" key="1">
    <source>
        <dbReference type="ARBA" id="ARBA00001946"/>
    </source>
</evidence>
<keyword evidence="6 11" id="KW-0378">Hydrolase</keyword>
<comment type="similarity">
    <text evidence="3">Belongs to the Nudix hydrolase family. NudC subfamily.</text>
</comment>